<dbReference type="Proteomes" id="UP001324185">
    <property type="component" value="Chromosome"/>
</dbReference>
<proteinExistence type="predicted"/>
<organism evidence="1 2">
    <name type="scientific">Kangiella aquimarina</name>
    <dbReference type="NCBI Taxonomy" id="261965"/>
    <lineage>
        <taxon>Bacteria</taxon>
        <taxon>Pseudomonadati</taxon>
        <taxon>Pseudomonadota</taxon>
        <taxon>Gammaproteobacteria</taxon>
        <taxon>Kangiellales</taxon>
        <taxon>Kangiellaceae</taxon>
        <taxon>Kangiella</taxon>
    </lineage>
</organism>
<protein>
    <recommendedName>
        <fullName evidence="3">GIY-YIG domain-containing protein</fullName>
    </recommendedName>
</protein>
<sequence>MIVTSVPINEVIKVNPVATLSEPLNLSFGLHKVSSDLQQNLSGPGLYLIRFDDEVIYLGKYQPIGGKILADRWLRHLETITLRGSRVGFGASKNPVNKLQAIFKQVSHPHLQRSLSDIFTNNSKQRVKDTGVVTGKNRIGFANENWDYLSSRSDNSILDRFSFNLLRLAGSFEQSEAKTIVSTLEKQALANIKPRCNKEFSLNKHQTHRTNNTIDNIIESLRNIAEEHSVSFSHFTQLIGNNHSK</sequence>
<reference evidence="1 2" key="1">
    <citation type="submission" date="2023-11" db="EMBL/GenBank/DDBJ databases">
        <title>MicrobeMod: A computational toolkit for identifying prokaryotic methylation and restriction-modification with nanopore sequencing.</title>
        <authorList>
            <person name="Crits-Christoph A."/>
            <person name="Kang S.C."/>
            <person name="Lee H."/>
            <person name="Ostrov N."/>
        </authorList>
    </citation>
    <scope>NUCLEOTIDE SEQUENCE [LARGE SCALE GENOMIC DNA]</scope>
    <source>
        <strain evidence="1 2">DSMZ 16071</strain>
    </source>
</reference>
<keyword evidence="2" id="KW-1185">Reference proteome</keyword>
<evidence type="ECO:0000313" key="1">
    <source>
        <dbReference type="EMBL" id="WQG86403.1"/>
    </source>
</evidence>
<name>A0ABZ0X7T5_9GAMM</name>
<gene>
    <name evidence="1" type="ORF">SR900_05815</name>
</gene>
<accession>A0ABZ0X7T5</accession>
<dbReference type="EMBL" id="CP140158">
    <property type="protein sequence ID" value="WQG86403.1"/>
    <property type="molecule type" value="Genomic_DNA"/>
</dbReference>
<evidence type="ECO:0000313" key="2">
    <source>
        <dbReference type="Proteomes" id="UP001324185"/>
    </source>
</evidence>
<evidence type="ECO:0008006" key="3">
    <source>
        <dbReference type="Google" id="ProtNLM"/>
    </source>
</evidence>
<dbReference type="RefSeq" id="WP_018624446.1">
    <property type="nucleotide sequence ID" value="NZ_CP140158.1"/>
</dbReference>